<feature type="compositionally biased region" description="Basic and acidic residues" evidence="1">
    <location>
        <begin position="44"/>
        <end position="58"/>
    </location>
</feature>
<reference evidence="2 3" key="1">
    <citation type="submission" date="2014-04" db="EMBL/GenBank/DDBJ databases">
        <authorList>
            <consortium name="DOE Joint Genome Institute"/>
            <person name="Kuo A."/>
            <person name="Kohler A."/>
            <person name="Costa M.D."/>
            <person name="Nagy L.G."/>
            <person name="Floudas D."/>
            <person name="Copeland A."/>
            <person name="Barry K.W."/>
            <person name="Cichocki N."/>
            <person name="Veneault-Fourrey C."/>
            <person name="LaButti K."/>
            <person name="Lindquist E.A."/>
            <person name="Lipzen A."/>
            <person name="Lundell T."/>
            <person name="Morin E."/>
            <person name="Murat C."/>
            <person name="Sun H."/>
            <person name="Tunlid A."/>
            <person name="Henrissat B."/>
            <person name="Grigoriev I.V."/>
            <person name="Hibbett D.S."/>
            <person name="Martin F."/>
            <person name="Nordberg H.P."/>
            <person name="Cantor M.N."/>
            <person name="Hua S.X."/>
        </authorList>
    </citation>
    <scope>NUCLEOTIDE SEQUENCE [LARGE SCALE GENOMIC DNA]</scope>
    <source>
        <strain evidence="2 3">Marx 270</strain>
    </source>
</reference>
<reference evidence="3" key="2">
    <citation type="submission" date="2015-01" db="EMBL/GenBank/DDBJ databases">
        <title>Evolutionary Origins and Diversification of the Mycorrhizal Mutualists.</title>
        <authorList>
            <consortium name="DOE Joint Genome Institute"/>
            <consortium name="Mycorrhizal Genomics Consortium"/>
            <person name="Kohler A."/>
            <person name="Kuo A."/>
            <person name="Nagy L.G."/>
            <person name="Floudas D."/>
            <person name="Copeland A."/>
            <person name="Barry K.W."/>
            <person name="Cichocki N."/>
            <person name="Veneault-Fourrey C."/>
            <person name="LaButti K."/>
            <person name="Lindquist E.A."/>
            <person name="Lipzen A."/>
            <person name="Lundell T."/>
            <person name="Morin E."/>
            <person name="Murat C."/>
            <person name="Riley R."/>
            <person name="Ohm R."/>
            <person name="Sun H."/>
            <person name="Tunlid A."/>
            <person name="Henrissat B."/>
            <person name="Grigoriev I.V."/>
            <person name="Hibbett D.S."/>
            <person name="Martin F."/>
        </authorList>
    </citation>
    <scope>NUCLEOTIDE SEQUENCE [LARGE SCALE GENOMIC DNA]</scope>
    <source>
        <strain evidence="3">Marx 270</strain>
    </source>
</reference>
<dbReference type="EMBL" id="KN831985">
    <property type="protein sequence ID" value="KIO01860.1"/>
    <property type="molecule type" value="Genomic_DNA"/>
</dbReference>
<protein>
    <submittedName>
        <fullName evidence="2">Uncharacterized protein</fullName>
    </submittedName>
</protein>
<dbReference type="HOGENOM" id="CLU_2980089_0_0_1"/>
<gene>
    <name evidence="2" type="ORF">M404DRAFT_28374</name>
</gene>
<keyword evidence="3" id="KW-1185">Reference proteome</keyword>
<dbReference type="InParanoid" id="A0A0C3NLS2"/>
<accession>A0A0C3NLS2</accession>
<evidence type="ECO:0000313" key="3">
    <source>
        <dbReference type="Proteomes" id="UP000054217"/>
    </source>
</evidence>
<sequence>MEASREEEEACSSAIHMGGDAVIGQEQGVEREQSPDQVQANTRLVEKAPPFKEAPHYP</sequence>
<evidence type="ECO:0000256" key="1">
    <source>
        <dbReference type="SAM" id="MobiDB-lite"/>
    </source>
</evidence>
<evidence type="ECO:0000313" key="2">
    <source>
        <dbReference type="EMBL" id="KIO01860.1"/>
    </source>
</evidence>
<feature type="compositionally biased region" description="Acidic residues" evidence="1">
    <location>
        <begin position="1"/>
        <end position="10"/>
    </location>
</feature>
<feature type="region of interest" description="Disordered" evidence="1">
    <location>
        <begin position="1"/>
        <end position="58"/>
    </location>
</feature>
<dbReference type="Proteomes" id="UP000054217">
    <property type="component" value="Unassembled WGS sequence"/>
</dbReference>
<organism evidence="2 3">
    <name type="scientific">Pisolithus tinctorius Marx 270</name>
    <dbReference type="NCBI Taxonomy" id="870435"/>
    <lineage>
        <taxon>Eukaryota</taxon>
        <taxon>Fungi</taxon>
        <taxon>Dikarya</taxon>
        <taxon>Basidiomycota</taxon>
        <taxon>Agaricomycotina</taxon>
        <taxon>Agaricomycetes</taxon>
        <taxon>Agaricomycetidae</taxon>
        <taxon>Boletales</taxon>
        <taxon>Sclerodermatineae</taxon>
        <taxon>Pisolithaceae</taxon>
        <taxon>Pisolithus</taxon>
    </lineage>
</organism>
<name>A0A0C3NLS2_PISTI</name>
<dbReference type="AlphaFoldDB" id="A0A0C3NLS2"/>
<proteinExistence type="predicted"/>